<name>A0ABR9DTJ2_9MICO</name>
<reference evidence="5 6" key="1">
    <citation type="submission" date="2020-09" db="EMBL/GenBank/DDBJ databases">
        <title>Flavimobilis rhizosphaerae sp. nov., isolated from rhizosphere soil of Spartina alterniflora.</title>
        <authorList>
            <person name="Hanqin C."/>
        </authorList>
    </citation>
    <scope>NUCLEOTIDE SEQUENCE [LARGE SCALE GENOMIC DNA]</scope>
    <source>
        <strain evidence="5 6">GY 10621</strain>
    </source>
</reference>
<dbReference type="RefSeq" id="WP_192282111.1">
    <property type="nucleotide sequence ID" value="NZ_JACZDF010000009.1"/>
</dbReference>
<evidence type="ECO:0000313" key="5">
    <source>
        <dbReference type="EMBL" id="MBD9700446.1"/>
    </source>
</evidence>
<dbReference type="Pfam" id="PF13622">
    <property type="entry name" value="4HBT_3"/>
    <property type="match status" value="1"/>
</dbReference>
<gene>
    <name evidence="5" type="ORF">IGS67_13295</name>
</gene>
<proteinExistence type="inferred from homology"/>
<dbReference type="InterPro" id="IPR049449">
    <property type="entry name" value="TesB_ACOT8-like_N"/>
</dbReference>
<dbReference type="InterPro" id="IPR003703">
    <property type="entry name" value="Acyl_CoA_thio"/>
</dbReference>
<dbReference type="InterPro" id="IPR042171">
    <property type="entry name" value="Acyl-CoA_hotdog"/>
</dbReference>
<dbReference type="Pfam" id="PF02551">
    <property type="entry name" value="Acyl_CoA_thio"/>
    <property type="match status" value="1"/>
</dbReference>
<dbReference type="CDD" id="cd03445">
    <property type="entry name" value="Thioesterase_II_repeat2"/>
    <property type="match status" value="1"/>
</dbReference>
<accession>A0ABR9DTJ2</accession>
<evidence type="ECO:0000313" key="6">
    <source>
        <dbReference type="Proteomes" id="UP000642107"/>
    </source>
</evidence>
<dbReference type="EMBL" id="JACZDF010000009">
    <property type="protein sequence ID" value="MBD9700446.1"/>
    <property type="molecule type" value="Genomic_DNA"/>
</dbReference>
<dbReference type="InterPro" id="IPR029069">
    <property type="entry name" value="HotDog_dom_sf"/>
</dbReference>
<dbReference type="InterPro" id="IPR025652">
    <property type="entry name" value="TesB_C"/>
</dbReference>
<keyword evidence="2" id="KW-0378">Hydrolase</keyword>
<dbReference type="SUPFAM" id="SSF54637">
    <property type="entry name" value="Thioesterase/thiol ester dehydrase-isomerase"/>
    <property type="match status" value="2"/>
</dbReference>
<dbReference type="Gene3D" id="2.40.160.210">
    <property type="entry name" value="Acyl-CoA thioesterase, double hotdog domain"/>
    <property type="match status" value="1"/>
</dbReference>
<evidence type="ECO:0000259" key="3">
    <source>
        <dbReference type="Pfam" id="PF02551"/>
    </source>
</evidence>
<protein>
    <submittedName>
        <fullName evidence="5">Acyl-CoA thioesterase II</fullName>
    </submittedName>
</protein>
<keyword evidence="6" id="KW-1185">Reference proteome</keyword>
<organism evidence="5 6">
    <name type="scientific">Flavimobilis rhizosphaerae</name>
    <dbReference type="NCBI Taxonomy" id="2775421"/>
    <lineage>
        <taxon>Bacteria</taxon>
        <taxon>Bacillati</taxon>
        <taxon>Actinomycetota</taxon>
        <taxon>Actinomycetes</taxon>
        <taxon>Micrococcales</taxon>
        <taxon>Jonesiaceae</taxon>
        <taxon>Flavimobilis</taxon>
    </lineage>
</organism>
<comment type="similarity">
    <text evidence="1">Belongs to the C/M/P thioester hydrolase family.</text>
</comment>
<dbReference type="CDD" id="cd03444">
    <property type="entry name" value="Thioesterase_II_repeat1"/>
    <property type="match status" value="1"/>
</dbReference>
<feature type="domain" description="Acyl-CoA thioesterase 2 C-terminal" evidence="3">
    <location>
        <begin position="173"/>
        <end position="280"/>
    </location>
</feature>
<dbReference type="PANTHER" id="PTHR11066:SF34">
    <property type="entry name" value="ACYL-COENZYME A THIOESTERASE 8"/>
    <property type="match status" value="1"/>
</dbReference>
<comment type="caution">
    <text evidence="5">The sequence shown here is derived from an EMBL/GenBank/DDBJ whole genome shotgun (WGS) entry which is preliminary data.</text>
</comment>
<evidence type="ECO:0000256" key="1">
    <source>
        <dbReference type="ARBA" id="ARBA00006538"/>
    </source>
</evidence>
<feature type="domain" description="Acyl-CoA thioesterase-like N-terminal HotDog" evidence="4">
    <location>
        <begin position="34"/>
        <end position="107"/>
    </location>
</feature>
<dbReference type="Proteomes" id="UP000642107">
    <property type="component" value="Unassembled WGS sequence"/>
</dbReference>
<evidence type="ECO:0000256" key="2">
    <source>
        <dbReference type="ARBA" id="ARBA00022801"/>
    </source>
</evidence>
<sequence length="287" mass="31483">MTDAAPFTALRDVLALEQVDENTFVGQSLPQLNGRVYGGQVLAQALLAAGATNPAGRQPHSLHGYFLRPGALDIPIRLEVERLRDGRSFSARRVHAFQGDKAILSMITSAQEDQPGIDQQQPMPAAPDPETLESAVAKLSTIEHPVAKFWTSTAAFDVRHVGSSLYLGPDRNGDDRQMVWLRARGTLGDDQLMHRAMMIYACDQLMLEPVMRRADLDWGTRGLSIASLDHAMWWHRDARADEWLLYVQSSPSAQGGRGLGSARVFAQDGTLVASIAQEGMIRVPDES</sequence>
<dbReference type="PANTHER" id="PTHR11066">
    <property type="entry name" value="ACYL-COA THIOESTERASE"/>
    <property type="match status" value="1"/>
</dbReference>
<evidence type="ECO:0000259" key="4">
    <source>
        <dbReference type="Pfam" id="PF13622"/>
    </source>
</evidence>